<dbReference type="InterPro" id="IPR029063">
    <property type="entry name" value="SAM-dependent_MTases_sf"/>
</dbReference>
<dbReference type="AlphaFoldDB" id="A0A1E3KPC2"/>
<dbReference type="Proteomes" id="UP000094892">
    <property type="component" value="Unassembled WGS sequence"/>
</dbReference>
<accession>A0A1E3KPC2</accession>
<evidence type="ECO:0000313" key="2">
    <source>
        <dbReference type="Proteomes" id="UP000094892"/>
    </source>
</evidence>
<protein>
    <submittedName>
        <fullName evidence="1">Uncharacterized protein</fullName>
    </submittedName>
</protein>
<gene>
    <name evidence="1" type="ORF">LPJSA22_00648</name>
</gene>
<organism evidence="1 2">
    <name type="scientific">Lactiplantibacillus plantarum</name>
    <name type="common">Lactobacillus plantarum</name>
    <dbReference type="NCBI Taxonomy" id="1590"/>
    <lineage>
        <taxon>Bacteria</taxon>
        <taxon>Bacillati</taxon>
        <taxon>Bacillota</taxon>
        <taxon>Bacilli</taxon>
        <taxon>Lactobacillales</taxon>
        <taxon>Lactobacillaceae</taxon>
        <taxon>Lactiplantibacillus</taxon>
    </lineage>
</organism>
<comment type="caution">
    <text evidence="1">The sequence shown here is derived from an EMBL/GenBank/DDBJ whole genome shotgun (WGS) entry which is preliminary data.</text>
</comment>
<dbReference type="EMBL" id="MCOL01000001">
    <property type="protein sequence ID" value="ODO60703.1"/>
    <property type="molecule type" value="Genomic_DNA"/>
</dbReference>
<dbReference type="PATRIC" id="fig|1590.306.peg.650"/>
<sequence>MSNTKVILDASCGSRMFWLDKHNSNVTYMDKRSETVTAPDNNLGRDRVIEVKPDIVADFRNMPFDDNTFYMVVFDPPHLRYAGESSWLAKKYGTLDETWPFDLRQGFTECMRVLKPHGTLIFKWNEEQIKLSELLDAIGYQPLFGDKRGKTHWLVFMKGAS</sequence>
<dbReference type="SUPFAM" id="SSF53335">
    <property type="entry name" value="S-adenosyl-L-methionine-dependent methyltransferases"/>
    <property type="match status" value="1"/>
</dbReference>
<reference evidence="1 2" key="1">
    <citation type="submission" date="2016-08" db="EMBL/GenBank/DDBJ databases">
        <title>Genome sequencing of Lactobacillus plantarum JSA22, isolated from fermented soybean paste.</title>
        <authorList>
            <person name="Choi H.S."/>
        </authorList>
    </citation>
    <scope>NUCLEOTIDE SEQUENCE [LARGE SCALE GENOMIC DNA]</scope>
    <source>
        <strain evidence="1 2">JSA22</strain>
    </source>
</reference>
<proteinExistence type="predicted"/>
<name>A0A1E3KPC2_LACPN</name>
<dbReference type="Gene3D" id="3.40.50.150">
    <property type="entry name" value="Vaccinia Virus protein VP39"/>
    <property type="match status" value="1"/>
</dbReference>
<evidence type="ECO:0000313" key="1">
    <source>
        <dbReference type="EMBL" id="ODO60703.1"/>
    </source>
</evidence>
<dbReference type="RefSeq" id="WP_069302416.1">
    <property type="nucleotide sequence ID" value="NZ_CP185953.1"/>
</dbReference>